<dbReference type="Proteomes" id="UP000041254">
    <property type="component" value="Unassembled WGS sequence"/>
</dbReference>
<dbReference type="EMBL" id="CDMY01000379">
    <property type="protein sequence ID" value="CEM07872.1"/>
    <property type="molecule type" value="Genomic_DNA"/>
</dbReference>
<dbReference type="PhylomeDB" id="A0A0G4F6J6"/>
<dbReference type="FunCoup" id="A0A0G4F6J6">
    <property type="interactions" value="1"/>
</dbReference>
<evidence type="ECO:0000256" key="2">
    <source>
        <dbReference type="ARBA" id="ARBA00022722"/>
    </source>
</evidence>
<dbReference type="Gene3D" id="1.10.575.10">
    <property type="entry name" value="P1 Nuclease"/>
    <property type="match status" value="1"/>
</dbReference>
<evidence type="ECO:0000256" key="6">
    <source>
        <dbReference type="ARBA" id="ARBA00023157"/>
    </source>
</evidence>
<dbReference type="VEuPathDB" id="CryptoDB:Vbra_3051"/>
<keyword evidence="6" id="KW-1015">Disulfide bond</keyword>
<proteinExistence type="inferred from homology"/>
<evidence type="ECO:0000256" key="3">
    <source>
        <dbReference type="ARBA" id="ARBA00022723"/>
    </source>
</evidence>
<dbReference type="STRING" id="1169540.A0A0G4F6J6"/>
<dbReference type="GO" id="GO:0016788">
    <property type="term" value="F:hydrolase activity, acting on ester bonds"/>
    <property type="evidence" value="ECO:0007669"/>
    <property type="project" value="InterPro"/>
</dbReference>
<reference evidence="10 11" key="1">
    <citation type="submission" date="2014-11" db="EMBL/GenBank/DDBJ databases">
        <authorList>
            <person name="Zhu J."/>
            <person name="Qi W."/>
            <person name="Song R."/>
        </authorList>
    </citation>
    <scope>NUCLEOTIDE SEQUENCE [LARGE SCALE GENOMIC DNA]</scope>
</reference>
<evidence type="ECO:0000256" key="8">
    <source>
        <dbReference type="SAM" id="Phobius"/>
    </source>
</evidence>
<protein>
    <recommendedName>
        <fullName evidence="12">Aspergillus nuclease S(1)</fullName>
    </recommendedName>
</protein>
<dbReference type="GO" id="GO:0003676">
    <property type="term" value="F:nucleic acid binding"/>
    <property type="evidence" value="ECO:0007669"/>
    <property type="project" value="InterPro"/>
</dbReference>
<dbReference type="GO" id="GO:0006308">
    <property type="term" value="P:DNA catabolic process"/>
    <property type="evidence" value="ECO:0007669"/>
    <property type="project" value="InterPro"/>
</dbReference>
<keyword evidence="8" id="KW-0472">Membrane</keyword>
<keyword evidence="2" id="KW-0540">Nuclease</keyword>
<evidence type="ECO:0000313" key="10">
    <source>
        <dbReference type="EMBL" id="CEM07872.1"/>
    </source>
</evidence>
<evidence type="ECO:0000256" key="9">
    <source>
        <dbReference type="SAM" id="SignalP"/>
    </source>
</evidence>
<feature type="signal peptide" evidence="9">
    <location>
        <begin position="1"/>
        <end position="21"/>
    </location>
</feature>
<dbReference type="OrthoDB" id="441446at2759"/>
<keyword evidence="9" id="KW-0732">Signal</keyword>
<evidence type="ECO:0000256" key="4">
    <source>
        <dbReference type="ARBA" id="ARBA00022759"/>
    </source>
</evidence>
<dbReference type="GO" id="GO:0046872">
    <property type="term" value="F:metal ion binding"/>
    <property type="evidence" value="ECO:0007669"/>
    <property type="project" value="UniProtKB-KW"/>
</dbReference>
<dbReference type="CDD" id="cd11010">
    <property type="entry name" value="S1-P1_nuclease"/>
    <property type="match status" value="1"/>
</dbReference>
<keyword evidence="3" id="KW-0479">Metal-binding</keyword>
<accession>A0A0G4F6J6</accession>
<feature type="chain" id="PRO_5005188366" description="Aspergillus nuclease S(1)" evidence="9">
    <location>
        <begin position="22"/>
        <end position="397"/>
    </location>
</feature>
<keyword evidence="7" id="KW-0325">Glycoprotein</keyword>
<dbReference type="InterPro" id="IPR008947">
    <property type="entry name" value="PLipase_C/P1_nuclease_dom_sf"/>
</dbReference>
<evidence type="ECO:0000256" key="5">
    <source>
        <dbReference type="ARBA" id="ARBA00022801"/>
    </source>
</evidence>
<keyword evidence="11" id="KW-1185">Reference proteome</keyword>
<dbReference type="AlphaFoldDB" id="A0A0G4F6J6"/>
<dbReference type="SUPFAM" id="SSF48537">
    <property type="entry name" value="Phospholipase C/P1 nuclease"/>
    <property type="match status" value="1"/>
</dbReference>
<evidence type="ECO:0008006" key="12">
    <source>
        <dbReference type="Google" id="ProtNLM"/>
    </source>
</evidence>
<dbReference type="Pfam" id="PF02265">
    <property type="entry name" value="S1-P1_nuclease"/>
    <property type="match status" value="1"/>
</dbReference>
<evidence type="ECO:0000256" key="7">
    <source>
        <dbReference type="ARBA" id="ARBA00023180"/>
    </source>
</evidence>
<evidence type="ECO:0000256" key="1">
    <source>
        <dbReference type="ARBA" id="ARBA00009547"/>
    </source>
</evidence>
<dbReference type="PANTHER" id="PTHR33146">
    <property type="entry name" value="ENDONUCLEASE 4"/>
    <property type="match status" value="1"/>
</dbReference>
<keyword evidence="8" id="KW-1133">Transmembrane helix</keyword>
<feature type="transmembrane region" description="Helical" evidence="8">
    <location>
        <begin position="340"/>
        <end position="362"/>
    </location>
</feature>
<evidence type="ECO:0000313" key="11">
    <source>
        <dbReference type="Proteomes" id="UP000041254"/>
    </source>
</evidence>
<dbReference type="GO" id="GO:0004519">
    <property type="term" value="F:endonuclease activity"/>
    <property type="evidence" value="ECO:0007669"/>
    <property type="project" value="UniProtKB-KW"/>
</dbReference>
<keyword evidence="4" id="KW-0255">Endonuclease</keyword>
<dbReference type="OMA" id="WLDDING"/>
<sequence>MGVLPLLLVSVLLIDAAMAWGDEGHMLIGAIARHILLKSHGGSSLVKALEKVLYVWEEQYPGLSRLTTAPVWADHIKCEQGRPWCRGLLRYDAIEVFNEWHYSDKPYNPQDLPIPHFRRGTHDALWLLERANHTMINFGKKQNEGTALSWNLFLRLLLHVYGDIHQPLHSCTMFAKPYPHGDAGGNEIPVILNHTAGHEHVGELHLFWDLGGGALEGNWPTLGPSDMEDEAVRLLAMFPELWKSKHADKVGFREVLDESYKICAKFVYSEFDFSTLEKRQPYYPSDAYVAQAQHTSLERMVLGGARLAKILIPLARNAPPPQQIIGTREGLGLFGWSLEIWQALCGVLLLLSLCSSCGFMWVGWRNAYLRKMVQEGDMPRMALVRHHMHDNGIIAGD</sequence>
<comment type="similarity">
    <text evidence="1">Belongs to the nuclease type I family.</text>
</comment>
<dbReference type="InterPro" id="IPR003154">
    <property type="entry name" value="S1/P1nuclease"/>
</dbReference>
<dbReference type="InParanoid" id="A0A0G4F6J6"/>
<dbReference type="PANTHER" id="PTHR33146:SF10">
    <property type="entry name" value="STRAND-SPECIFIC NUCLEASE, PUTATIVE-RELATED"/>
    <property type="match status" value="1"/>
</dbReference>
<organism evidence="10 11">
    <name type="scientific">Vitrella brassicaformis (strain CCMP3155)</name>
    <dbReference type="NCBI Taxonomy" id="1169540"/>
    <lineage>
        <taxon>Eukaryota</taxon>
        <taxon>Sar</taxon>
        <taxon>Alveolata</taxon>
        <taxon>Colpodellida</taxon>
        <taxon>Vitrellaceae</taxon>
        <taxon>Vitrella</taxon>
    </lineage>
</organism>
<keyword evidence="8" id="KW-0812">Transmembrane</keyword>
<gene>
    <name evidence="10" type="ORF">Vbra_3051</name>
</gene>
<keyword evidence="5" id="KW-0378">Hydrolase</keyword>
<name>A0A0G4F6J6_VITBC</name>